<sequence>MTNGPSPYCRGVLLVLAVAHAAAAAAAAATTGAPAEAPARARQLLLPRESSLPPPIVPTAAAACSQSVLEASLPCARDVLETLVFKTVRLSADCCRVLAGVGEECVAAVLSGGSLGPALLPVVNGICGLVASIG</sequence>
<organism evidence="4">
    <name type="scientific">Panicum hallii</name>
    <dbReference type="NCBI Taxonomy" id="206008"/>
    <lineage>
        <taxon>Eukaryota</taxon>
        <taxon>Viridiplantae</taxon>
        <taxon>Streptophyta</taxon>
        <taxon>Embryophyta</taxon>
        <taxon>Tracheophyta</taxon>
        <taxon>Spermatophyta</taxon>
        <taxon>Magnoliopsida</taxon>
        <taxon>Liliopsida</taxon>
        <taxon>Poales</taxon>
        <taxon>Poaceae</taxon>
        <taxon>PACMAD clade</taxon>
        <taxon>Panicoideae</taxon>
        <taxon>Panicodae</taxon>
        <taxon>Paniceae</taxon>
        <taxon>Panicinae</taxon>
        <taxon>Panicum</taxon>
        <taxon>Panicum sect. Panicum</taxon>
    </lineage>
</organism>
<dbReference type="EMBL" id="CM008051">
    <property type="protein sequence ID" value="PAN35997.1"/>
    <property type="molecule type" value="Genomic_DNA"/>
</dbReference>
<evidence type="ECO:0000256" key="1">
    <source>
        <dbReference type="ARBA" id="ARBA00022729"/>
    </source>
</evidence>
<name>A0A2S3I3L4_9POAL</name>
<feature type="signal peptide" evidence="2">
    <location>
        <begin position="1"/>
        <end position="28"/>
    </location>
</feature>
<dbReference type="Proteomes" id="UP000243499">
    <property type="component" value="Chromosome 6"/>
</dbReference>
<dbReference type="Pfam" id="PF05617">
    <property type="entry name" value="Prolamin_like"/>
    <property type="match status" value="1"/>
</dbReference>
<evidence type="ECO:0000259" key="3">
    <source>
        <dbReference type="Pfam" id="PF05617"/>
    </source>
</evidence>
<evidence type="ECO:0000313" key="4">
    <source>
        <dbReference type="EMBL" id="PAN35997.1"/>
    </source>
</evidence>
<keyword evidence="1 2" id="KW-0732">Signal</keyword>
<evidence type="ECO:0000256" key="2">
    <source>
        <dbReference type="SAM" id="SignalP"/>
    </source>
</evidence>
<accession>A0A2S3I3L4</accession>
<dbReference type="InterPro" id="IPR008502">
    <property type="entry name" value="Prolamin-like"/>
</dbReference>
<protein>
    <recommendedName>
        <fullName evidence="3">Prolamin-like domain-containing protein</fullName>
    </recommendedName>
</protein>
<dbReference type="PROSITE" id="PS51318">
    <property type="entry name" value="TAT"/>
    <property type="match status" value="1"/>
</dbReference>
<dbReference type="Gramene" id="PAN35997">
    <property type="protein sequence ID" value="PAN35997"/>
    <property type="gene ID" value="PAHAL_6G249600"/>
</dbReference>
<feature type="domain" description="Prolamin-like" evidence="3">
    <location>
        <begin position="64"/>
        <end position="112"/>
    </location>
</feature>
<dbReference type="AlphaFoldDB" id="A0A2S3I3L4"/>
<feature type="chain" id="PRO_5015734709" description="Prolamin-like domain-containing protein" evidence="2">
    <location>
        <begin position="29"/>
        <end position="134"/>
    </location>
</feature>
<reference evidence="4" key="1">
    <citation type="submission" date="2018-04" db="EMBL/GenBank/DDBJ databases">
        <title>WGS assembly of Panicum hallii.</title>
        <authorList>
            <person name="Lovell J."/>
            <person name="Jenkins J."/>
            <person name="Lowry D."/>
            <person name="Mamidi S."/>
            <person name="Sreedasyam A."/>
            <person name="Weng X."/>
            <person name="Barry K."/>
            <person name="Bonette J."/>
            <person name="Campitelli B."/>
            <person name="Daum C."/>
            <person name="Gordon S."/>
            <person name="Gould B."/>
            <person name="Lipzen A."/>
            <person name="Macqueen A."/>
            <person name="Palacio-Mejia J."/>
            <person name="Plott C."/>
            <person name="Shakirov E."/>
            <person name="Shu S."/>
            <person name="Yoshinaga Y."/>
            <person name="Zane M."/>
            <person name="Rokhsar D."/>
            <person name="Grimwood J."/>
            <person name="Schmutz J."/>
            <person name="Juenger T."/>
        </authorList>
    </citation>
    <scope>NUCLEOTIDE SEQUENCE [LARGE SCALE GENOMIC DNA]</scope>
    <source>
        <strain evidence="4">FIL2</strain>
    </source>
</reference>
<gene>
    <name evidence="4" type="ORF">PAHAL_6G249600</name>
</gene>
<dbReference type="InterPro" id="IPR006311">
    <property type="entry name" value="TAT_signal"/>
</dbReference>
<proteinExistence type="predicted"/>